<dbReference type="InterPro" id="IPR010071">
    <property type="entry name" value="AA_adenyl_dom"/>
</dbReference>
<protein>
    <submittedName>
        <fullName evidence="6">Aste57867_9274 protein</fullName>
    </submittedName>
</protein>
<dbReference type="Pfam" id="PF00501">
    <property type="entry name" value="AMP-binding"/>
    <property type="match status" value="2"/>
</dbReference>
<dbReference type="InterPro" id="IPR006162">
    <property type="entry name" value="Ppantetheine_attach_site"/>
</dbReference>
<evidence type="ECO:0000313" key="6">
    <source>
        <dbReference type="EMBL" id="VFT86157.1"/>
    </source>
</evidence>
<dbReference type="SMART" id="SM00823">
    <property type="entry name" value="PKS_PP"/>
    <property type="match status" value="2"/>
</dbReference>
<dbReference type="InterPro" id="IPR020845">
    <property type="entry name" value="AMP-binding_CS"/>
</dbReference>
<dbReference type="PROSITE" id="PS00455">
    <property type="entry name" value="AMP_BINDING"/>
    <property type="match status" value="2"/>
</dbReference>
<dbReference type="EMBL" id="VJMH01005134">
    <property type="protein sequence ID" value="KAF0700190.1"/>
    <property type="molecule type" value="Genomic_DNA"/>
</dbReference>
<dbReference type="FunFam" id="3.40.50.980:FF:000001">
    <property type="entry name" value="Non-ribosomal peptide synthetase"/>
    <property type="match status" value="1"/>
</dbReference>
<dbReference type="PROSITE" id="PS50075">
    <property type="entry name" value="CARRIER"/>
    <property type="match status" value="2"/>
</dbReference>
<feature type="domain" description="Carrier" evidence="4">
    <location>
        <begin position="491"/>
        <end position="567"/>
    </location>
</feature>
<dbReference type="Pfam" id="PF00550">
    <property type="entry name" value="PP-binding"/>
    <property type="match status" value="2"/>
</dbReference>
<dbReference type="GO" id="GO:0044550">
    <property type="term" value="P:secondary metabolite biosynthetic process"/>
    <property type="evidence" value="ECO:0007669"/>
    <property type="project" value="TreeGrafter"/>
</dbReference>
<evidence type="ECO:0000313" key="5">
    <source>
        <dbReference type="EMBL" id="KAF0700190.1"/>
    </source>
</evidence>
<evidence type="ECO:0000259" key="4">
    <source>
        <dbReference type="PROSITE" id="PS50075"/>
    </source>
</evidence>
<dbReference type="SUPFAM" id="SSF52777">
    <property type="entry name" value="CoA-dependent acyltransferases"/>
    <property type="match status" value="5"/>
</dbReference>
<dbReference type="Proteomes" id="UP000332933">
    <property type="component" value="Unassembled WGS sequence"/>
</dbReference>
<dbReference type="InterPro" id="IPR042099">
    <property type="entry name" value="ANL_N_sf"/>
</dbReference>
<name>A0A485KMS7_9STRA</name>
<evidence type="ECO:0000313" key="7">
    <source>
        <dbReference type="Proteomes" id="UP000332933"/>
    </source>
</evidence>
<dbReference type="GO" id="GO:0043041">
    <property type="term" value="P:amino acid activation for nonribosomal peptide biosynthetic process"/>
    <property type="evidence" value="ECO:0007669"/>
    <property type="project" value="TreeGrafter"/>
</dbReference>
<dbReference type="GO" id="GO:0031177">
    <property type="term" value="F:phosphopantetheine binding"/>
    <property type="evidence" value="ECO:0007669"/>
    <property type="project" value="InterPro"/>
</dbReference>
<evidence type="ECO:0000256" key="3">
    <source>
        <dbReference type="ARBA" id="ARBA00022598"/>
    </source>
</evidence>
<dbReference type="InterPro" id="IPR023213">
    <property type="entry name" value="CAT-like_dom_sf"/>
</dbReference>
<dbReference type="OrthoDB" id="75981at2759"/>
<dbReference type="InterPro" id="IPR001242">
    <property type="entry name" value="Condensation_dom"/>
</dbReference>
<dbReference type="Gene3D" id="3.30.559.30">
    <property type="entry name" value="Nonribosomal peptide synthetase, condensation domain"/>
    <property type="match status" value="2"/>
</dbReference>
<keyword evidence="2" id="KW-0597">Phosphoprotein</keyword>
<dbReference type="GO" id="GO:0005737">
    <property type="term" value="C:cytoplasm"/>
    <property type="evidence" value="ECO:0007669"/>
    <property type="project" value="TreeGrafter"/>
</dbReference>
<dbReference type="Gene3D" id="3.30.559.10">
    <property type="entry name" value="Chloramphenicol acetyltransferase-like domain"/>
    <property type="match status" value="3"/>
</dbReference>
<keyword evidence="3" id="KW-0436">Ligase</keyword>
<dbReference type="InterPro" id="IPR009081">
    <property type="entry name" value="PP-bd_ACP"/>
</dbReference>
<dbReference type="CDD" id="cd05930">
    <property type="entry name" value="A_NRPS"/>
    <property type="match status" value="2"/>
</dbReference>
<reference evidence="6 7" key="1">
    <citation type="submission" date="2019-03" db="EMBL/GenBank/DDBJ databases">
        <authorList>
            <person name="Gaulin E."/>
            <person name="Dumas B."/>
        </authorList>
    </citation>
    <scope>NUCLEOTIDE SEQUENCE [LARGE SCALE GENOMIC DNA]</scope>
    <source>
        <strain evidence="6">CBS 568.67</strain>
    </source>
</reference>
<gene>
    <name evidence="6" type="primary">Aste57867_9274</name>
    <name evidence="5" type="ORF">As57867_009238</name>
    <name evidence="6" type="ORF">ASTE57867_9274</name>
</gene>
<dbReference type="Gene3D" id="3.40.50.12780">
    <property type="entry name" value="N-terminal domain of ligase-like"/>
    <property type="match status" value="2"/>
</dbReference>
<organism evidence="6 7">
    <name type="scientific">Aphanomyces stellatus</name>
    <dbReference type="NCBI Taxonomy" id="120398"/>
    <lineage>
        <taxon>Eukaryota</taxon>
        <taxon>Sar</taxon>
        <taxon>Stramenopiles</taxon>
        <taxon>Oomycota</taxon>
        <taxon>Saprolegniomycetes</taxon>
        <taxon>Saprolegniales</taxon>
        <taxon>Verrucalvaceae</taxon>
        <taxon>Aphanomyces</taxon>
    </lineage>
</organism>
<dbReference type="NCBIfam" id="TIGR01733">
    <property type="entry name" value="AA-adenyl-dom"/>
    <property type="match status" value="2"/>
</dbReference>
<evidence type="ECO:0000256" key="1">
    <source>
        <dbReference type="ARBA" id="ARBA00022450"/>
    </source>
</evidence>
<dbReference type="InterPro" id="IPR020806">
    <property type="entry name" value="PKS_PP-bd"/>
</dbReference>
<dbReference type="InterPro" id="IPR000873">
    <property type="entry name" value="AMP-dep_synth/lig_dom"/>
</dbReference>
<dbReference type="InterPro" id="IPR045851">
    <property type="entry name" value="AMP-bd_C_sf"/>
</dbReference>
<accession>A0A485KMS7</accession>
<dbReference type="Pfam" id="PF00668">
    <property type="entry name" value="Condensation"/>
    <property type="match status" value="3"/>
</dbReference>
<dbReference type="Gene3D" id="1.10.1200.10">
    <property type="entry name" value="ACP-like"/>
    <property type="match status" value="2"/>
</dbReference>
<dbReference type="PANTHER" id="PTHR45527">
    <property type="entry name" value="NONRIBOSOMAL PEPTIDE SYNTHETASE"/>
    <property type="match status" value="1"/>
</dbReference>
<keyword evidence="1" id="KW-0596">Phosphopantetheine</keyword>
<reference evidence="5" key="2">
    <citation type="submission" date="2019-06" db="EMBL/GenBank/DDBJ databases">
        <title>Genomics analysis of Aphanomyces spp. identifies a new class of oomycete effector associated with host adaptation.</title>
        <authorList>
            <person name="Gaulin E."/>
        </authorList>
    </citation>
    <scope>NUCLEOTIDE SEQUENCE</scope>
    <source>
        <strain evidence="5">CBS 578.67</strain>
    </source>
</reference>
<dbReference type="PANTHER" id="PTHR45527:SF1">
    <property type="entry name" value="FATTY ACID SYNTHASE"/>
    <property type="match status" value="1"/>
</dbReference>
<proteinExistence type="predicted"/>
<dbReference type="GO" id="GO:0016874">
    <property type="term" value="F:ligase activity"/>
    <property type="evidence" value="ECO:0007669"/>
    <property type="project" value="UniProtKB-KW"/>
</dbReference>
<evidence type="ECO:0000256" key="2">
    <source>
        <dbReference type="ARBA" id="ARBA00022553"/>
    </source>
</evidence>
<keyword evidence="7" id="KW-1185">Reference proteome</keyword>
<dbReference type="PROSITE" id="PS00012">
    <property type="entry name" value="PHOSPHOPANTETHEINE"/>
    <property type="match status" value="1"/>
</dbReference>
<dbReference type="Gene3D" id="3.30.300.30">
    <property type="match status" value="2"/>
</dbReference>
<dbReference type="InterPro" id="IPR036736">
    <property type="entry name" value="ACP-like_sf"/>
</dbReference>
<feature type="domain" description="Carrier" evidence="4">
    <location>
        <begin position="1703"/>
        <end position="1779"/>
    </location>
</feature>
<dbReference type="SUPFAM" id="SSF56801">
    <property type="entry name" value="Acetyl-CoA synthetase-like"/>
    <property type="match status" value="2"/>
</dbReference>
<sequence>MGSKNPLPYELLHHAFEARAQTMPDRHAIEFGNNWLSFGEVNSQASTLASMIASLNIPAKSRVAVVMDRCLEFPIGLLAALKVGATFMPLDVSFPAARISYMLSDANVQAVLTTEKHRAFVDGLNLSIPVVVSDSKQLASMPQALQLAQESLVTRHDEAYVVYTSGSTGKPKGVPVFHGGVVNAISFRSSDMGFVEGSRVMQFMAIGFDACQLEIWSTLSHGATLVLRSGDDLGTFSDVDVVVVTPTALAILGDPLNFPNLKCVCVGGEAIPASLKNLWCDHVRLFNCYGPTEGSILTHLEELTLNSIVTIGLPIDNVNCYILDETMNVVPIGVAGEIYLSGFCVASHYINLPTLTSERFLDDPVGGGRMYRTGDFGIMLPCGKIQILGRSDSQVKLKGYRIELEEIAEAMMHHPGVVTAAVIVKDKTHLVGFFTPPNVNVESLQNTVSARVPVYMVPAVWLGINTMPLSVNGKIDKKELEKMDVKVHVEKLISNSELQMAFLWAQVLGVDVGDIGRRSSFFALGGDSISAIRLVSKAKTLGYLLTTALILKNPMLSNMVGVAKTIETSRLISTSINVCGDFPLTPIQCLNFDHPWKNVHFWNQSVLLKPKRELGLDELRDCVARLVTRHDMLRGRFRYSKQDGWSQYVLPVTENFTLNVEYLMLENTCMLDTSVLAKEKSLNLIHGPVYAVTLFGLPENTQCLHIAIHHTLVDLVSYRVLIDELQSLLYQLSLGPKTTSFLAWSQRLASKAKQCNPTLWAPYMMDDVLPPASNRSSKISLSGVLRREIAANLDSANAKYGTNIQELALSALTVAYAELTSPCNLESIMLPLMLEGHGRESWLLSETIDVSNTVGWFTCLFPIVCTSTCKISNLIRQIKQTIRGVPHGGISSSSDSLFETVRDVQDVVGPDEEDYIPGNIYLHHEGQDLVMDVSVAQWQLSSADVEKWISLWCEWMKRIVDHCLDPETIGGRTVSDVPLVGTSLEMIEAELVSTFGLHPFDVEDIYPVTPMQAGMLLATSQDPSEYVLQSTFDLLGDIDFFTFQQLWKRFAKEEPLLRTLVVSTSDGFFQAVANADYSEWTMIEGEGWPINELELKTLDYYDKDRARGFHLKSKSYVRFAGFRLSEKVFRFQEGQEHIDSPIGVDVIPQNGQYLIVVSHDCRNIGNDVMKLLCERFSANISNMANKQNLHQSIMVFDKSSDFEKQIVQESSFGSNISLKNELLHHAFEERAASLPDIRAVEIENEWLSYGELNDRAHALAYELASLGICVGSRVAVIMERCLEFPIGLLAVLKVGATMVPLDASFPINRLAYMLCDSGVSVIISIRKFDAVLQALQPGSIVYVEGSASSFTPRVFESSLCHQAKQNSEAFVVYTSGSTGKPKGVPVLHGGAVNCIENTVADAKITEGMRVMQFMAIGFDACQWEIWKALSFGATLVFRGQNMIDSLLNVDMLTCTPTALAHLGNPCKFPRLKCVAVGGEILPGHLKDIWSPCVNLMNSYGPTECSMLTHYLKMDKASAVTVGKPIPNVNSYVLDKHVRPVPVGVVGELYLGGICVSSGYINQSEQTAERFLQDPFSNDGGKMFRTGDLARILPNGHFEILGRQDSQVKLKGYRIELDEVAGAMMDHPRVVAAAAIVKNKTLLVGYFTPDNIDISELRNVVASHLPVYMVPVVWVGLHEMPQNVNGKIDKKSLEFMDVEMATEELKTDTEKRMAAVWAQVLDIDVSVIGRNTSFFSLGGDSISSVKIVAACKNINLVISVGQLMKAATLEALAAVATDREEIKYPTLKLSREIIDAATSSFPTMLGSEYVVYPVTPEQSYMLSKTAENPQAWQLQSVLPISKGMNVSAFCDAFKTVVARHEILRTAFTMVKSKIYQVIPSRASAIEILMAEAATLSDYLALDWTHGFHFGDTCWIRLAIVADYMNQSHAVMTIHHALYDGWSFSMINADILNAYNNYPHVIRPPFRRVIEFMDATKYIDREFWALYLDGVSNSTHFHEIISIHADVVPCENLLHLETTLSIVRLAKYATDMNVSLSALLQFAWASTLRQYSHKDVIVFCQEVSNRALPIDGVDRIIGPLINCVPCRVIFDTCLSVRTLLQRYQFETSATFAHSFASLKDIKSSCGLENLLSESCFMFQNFPVTTIEDGFVAVETLNYDLKCRQPQARDDTFSFYIILEPKTTTGLQLSCDFDPKKFTTAQAQEILTTYEHTLASITGEIRETCIVV</sequence>
<dbReference type="EMBL" id="CAADRA010005155">
    <property type="protein sequence ID" value="VFT86157.1"/>
    <property type="molecule type" value="Genomic_DNA"/>
</dbReference>
<dbReference type="SUPFAM" id="SSF47336">
    <property type="entry name" value="ACP-like"/>
    <property type="match status" value="2"/>
</dbReference>